<keyword evidence="1" id="KW-1133">Transmembrane helix</keyword>
<keyword evidence="1" id="KW-0812">Transmembrane</keyword>
<evidence type="ECO:0000313" key="3">
    <source>
        <dbReference type="Proteomes" id="UP000008068"/>
    </source>
</evidence>
<name>G0MKY8_CAEBE</name>
<accession>G0MKY8</accession>
<feature type="transmembrane region" description="Helical" evidence="1">
    <location>
        <begin position="6"/>
        <end position="23"/>
    </location>
</feature>
<dbReference type="InParanoid" id="G0MKY8"/>
<keyword evidence="1" id="KW-0472">Membrane</keyword>
<keyword evidence="3" id="KW-1185">Reference proteome</keyword>
<gene>
    <name evidence="2" type="ORF">CAEBREN_02430</name>
</gene>
<dbReference type="Proteomes" id="UP000008068">
    <property type="component" value="Unassembled WGS sequence"/>
</dbReference>
<dbReference type="HOGENOM" id="CLU_2689993_0_0_1"/>
<protein>
    <submittedName>
        <fullName evidence="2">Uncharacterized protein</fullName>
    </submittedName>
</protein>
<evidence type="ECO:0000256" key="1">
    <source>
        <dbReference type="SAM" id="Phobius"/>
    </source>
</evidence>
<proteinExistence type="predicted"/>
<reference evidence="3" key="1">
    <citation type="submission" date="2011-07" db="EMBL/GenBank/DDBJ databases">
        <authorList>
            <consortium name="Caenorhabditis brenneri Sequencing and Analysis Consortium"/>
            <person name="Wilson R.K."/>
        </authorList>
    </citation>
    <scope>NUCLEOTIDE SEQUENCE [LARGE SCALE GENOMIC DNA]</scope>
    <source>
        <strain evidence="3">PB2801</strain>
    </source>
</reference>
<sequence length="74" mass="8459">MCFSSPVLSFISFLLCFVCGYVRNSKKSFIEIIRSFIDALINQLFGPVLDFNLSIPVFMVSIITDLRFALPCYH</sequence>
<evidence type="ECO:0000313" key="2">
    <source>
        <dbReference type="EMBL" id="EGT34901.1"/>
    </source>
</evidence>
<organism evidence="3">
    <name type="scientific">Caenorhabditis brenneri</name>
    <name type="common">Nematode worm</name>
    <dbReference type="NCBI Taxonomy" id="135651"/>
    <lineage>
        <taxon>Eukaryota</taxon>
        <taxon>Metazoa</taxon>
        <taxon>Ecdysozoa</taxon>
        <taxon>Nematoda</taxon>
        <taxon>Chromadorea</taxon>
        <taxon>Rhabditida</taxon>
        <taxon>Rhabditina</taxon>
        <taxon>Rhabditomorpha</taxon>
        <taxon>Rhabditoidea</taxon>
        <taxon>Rhabditidae</taxon>
        <taxon>Peloderinae</taxon>
        <taxon>Caenorhabditis</taxon>
    </lineage>
</organism>
<dbReference type="AlphaFoldDB" id="G0MKY8"/>
<dbReference type="EMBL" id="GL379799">
    <property type="protein sequence ID" value="EGT34901.1"/>
    <property type="molecule type" value="Genomic_DNA"/>
</dbReference>